<dbReference type="Pfam" id="PF14602">
    <property type="entry name" value="Hexapep_2"/>
    <property type="match status" value="1"/>
</dbReference>
<dbReference type="FunFam" id="2.160.10.10:FF:000002">
    <property type="entry name" value="Serine acetyltransferase"/>
    <property type="match status" value="1"/>
</dbReference>
<gene>
    <name evidence="9" type="ORF">BQ4739_LOCUS8151</name>
</gene>
<dbReference type="InterPro" id="IPR053376">
    <property type="entry name" value="Serine_acetyltransferase"/>
</dbReference>
<comment type="similarity">
    <text evidence="2">Belongs to the transferase hexapeptide repeat family.</text>
</comment>
<dbReference type="GO" id="GO:0005737">
    <property type="term" value="C:cytoplasm"/>
    <property type="evidence" value="ECO:0007669"/>
    <property type="project" value="InterPro"/>
</dbReference>
<reference evidence="9 10" key="1">
    <citation type="submission" date="2016-10" db="EMBL/GenBank/DDBJ databases">
        <authorList>
            <person name="Cai Z."/>
        </authorList>
    </citation>
    <scope>NUCLEOTIDE SEQUENCE [LARGE SCALE GENOMIC DNA]</scope>
</reference>
<evidence type="ECO:0000256" key="1">
    <source>
        <dbReference type="ARBA" id="ARBA00004876"/>
    </source>
</evidence>
<dbReference type="UniPathway" id="UPA00136">
    <property type="reaction ID" value="UER00199"/>
</dbReference>
<dbReference type="InterPro" id="IPR011004">
    <property type="entry name" value="Trimer_LpxA-like_sf"/>
</dbReference>
<dbReference type="SMART" id="SM00971">
    <property type="entry name" value="SATase_N"/>
    <property type="match status" value="1"/>
</dbReference>
<dbReference type="Pfam" id="PF00132">
    <property type="entry name" value="Hexapep"/>
    <property type="match status" value="1"/>
</dbReference>
<evidence type="ECO:0000313" key="9">
    <source>
        <dbReference type="EMBL" id="SZX67796.1"/>
    </source>
</evidence>
<accession>A0A383VTT5</accession>
<dbReference type="InterPro" id="IPR005881">
    <property type="entry name" value="Ser_O-AcTrfase"/>
</dbReference>
<sequence>MQAMGLLQHPSFVNVSLGAASSSGLVPGGVVVVRRRRQRILLQATRDASSSNGKGMAEDTIWSQLAFPSYLQSRESHKKGVCRDFDKAIAAAERKQGADASFEEDLEEEDPAEAVWLAIRREAERDAATEPLLSSFLYATILAHDSFERALAFVLSNRLANTVMLPTQLFETFYEVLISDADVRQGALADVEACRERDPACTSYSQALLYYKGYHAIQTHRIAHALWTRGQKVMAVALQSRVSEVLAVDLHPAARLGHGILLDHGTGVVIGETAVIGNNVSLLQNVTLGGTGKDHGDRHPKISDNVLIGASATVLGNIRIGEGAQIAAGSLVLKPVAPHTMVAGSPAKPVGTVTGNPAEKMQQWSKKLNYDPFADEGCVTEADSRPESPLAEQPAAAAAAAPSSSSSSKSRRRPGKLDVAASEAAWDAVAARTMDGTDSSGSSIPASIKQVSGMHVHVNGKHHPAAANGNGSSSSKLSAAEAAAAPGRIEQQQQAAAAAAGSSADAQQQQQQHWNPEDAKQYMYEQVTGHQHLQPPLEHSHEQQQQQEQQPAAPKAAAADAKLATAAERLRSAAALGGVHGGEVDATIDEVVAAEKWAEVAAEDPEYVI</sequence>
<keyword evidence="5" id="KW-0808">Transferase</keyword>
<feature type="region of interest" description="Disordered" evidence="7">
    <location>
        <begin position="460"/>
        <end position="563"/>
    </location>
</feature>
<dbReference type="InterPro" id="IPR042122">
    <property type="entry name" value="Ser_AcTrfase_N_sf"/>
</dbReference>
<feature type="region of interest" description="Disordered" evidence="7">
    <location>
        <begin position="377"/>
        <end position="419"/>
    </location>
</feature>
<dbReference type="InterPro" id="IPR001451">
    <property type="entry name" value="Hexapep"/>
</dbReference>
<name>A0A383VTT5_TETOB</name>
<dbReference type="PANTHER" id="PTHR42811">
    <property type="entry name" value="SERINE ACETYLTRANSFERASE"/>
    <property type="match status" value="1"/>
</dbReference>
<dbReference type="NCBIfam" id="NF041874">
    <property type="entry name" value="EPS_EpsC"/>
    <property type="match status" value="1"/>
</dbReference>
<evidence type="ECO:0000256" key="5">
    <source>
        <dbReference type="ARBA" id="ARBA00022679"/>
    </source>
</evidence>
<evidence type="ECO:0000256" key="6">
    <source>
        <dbReference type="ARBA" id="ARBA00023315"/>
    </source>
</evidence>
<dbReference type="Pfam" id="PF06426">
    <property type="entry name" value="SATase_N"/>
    <property type="match status" value="1"/>
</dbReference>
<evidence type="ECO:0000256" key="7">
    <source>
        <dbReference type="SAM" id="MobiDB-lite"/>
    </source>
</evidence>
<dbReference type="InterPro" id="IPR018357">
    <property type="entry name" value="Hexapep_transf_CS"/>
</dbReference>
<feature type="domain" description="Serine acetyltransferase N-terminal" evidence="8">
    <location>
        <begin position="115"/>
        <end position="219"/>
    </location>
</feature>
<dbReference type="GO" id="GO:0006535">
    <property type="term" value="P:cysteine biosynthetic process from serine"/>
    <property type="evidence" value="ECO:0007669"/>
    <property type="project" value="InterPro"/>
</dbReference>
<comment type="pathway">
    <text evidence="1">Amino-acid biosynthesis; L-cysteine biosynthesis; L-cysteine from L-serine: step 1/2.</text>
</comment>
<dbReference type="NCBIfam" id="TIGR01172">
    <property type="entry name" value="cysE"/>
    <property type="match status" value="1"/>
</dbReference>
<dbReference type="AlphaFoldDB" id="A0A383VTT5"/>
<evidence type="ECO:0000256" key="3">
    <source>
        <dbReference type="ARBA" id="ARBA00013266"/>
    </source>
</evidence>
<proteinExistence type="inferred from homology"/>
<dbReference type="InterPro" id="IPR010493">
    <property type="entry name" value="Ser_AcTrfase_N"/>
</dbReference>
<dbReference type="Proteomes" id="UP000256970">
    <property type="component" value="Unassembled WGS sequence"/>
</dbReference>
<dbReference type="EMBL" id="FNXT01000813">
    <property type="protein sequence ID" value="SZX67796.1"/>
    <property type="molecule type" value="Genomic_DNA"/>
</dbReference>
<organism evidence="9 10">
    <name type="scientific">Tetradesmus obliquus</name>
    <name type="common">Green alga</name>
    <name type="synonym">Acutodesmus obliquus</name>
    <dbReference type="NCBI Taxonomy" id="3088"/>
    <lineage>
        <taxon>Eukaryota</taxon>
        <taxon>Viridiplantae</taxon>
        <taxon>Chlorophyta</taxon>
        <taxon>core chlorophytes</taxon>
        <taxon>Chlorophyceae</taxon>
        <taxon>CS clade</taxon>
        <taxon>Sphaeropleales</taxon>
        <taxon>Scenedesmaceae</taxon>
        <taxon>Tetradesmus</taxon>
    </lineage>
</organism>
<dbReference type="SMR" id="A0A383VTT5"/>
<keyword evidence="10" id="KW-1185">Reference proteome</keyword>
<evidence type="ECO:0000259" key="8">
    <source>
        <dbReference type="SMART" id="SM00971"/>
    </source>
</evidence>
<evidence type="ECO:0000256" key="2">
    <source>
        <dbReference type="ARBA" id="ARBA00007274"/>
    </source>
</evidence>
<evidence type="ECO:0000256" key="4">
    <source>
        <dbReference type="ARBA" id="ARBA00022605"/>
    </source>
</evidence>
<dbReference type="EC" id="2.3.1.30" evidence="3"/>
<dbReference type="Gene3D" id="2.160.10.10">
    <property type="entry name" value="Hexapeptide repeat proteins"/>
    <property type="match status" value="1"/>
</dbReference>
<keyword evidence="4" id="KW-0028">Amino-acid biosynthesis</keyword>
<feature type="compositionally biased region" description="Low complexity" evidence="7">
    <location>
        <begin position="394"/>
        <end position="408"/>
    </location>
</feature>
<dbReference type="SUPFAM" id="SSF51161">
    <property type="entry name" value="Trimeric LpxA-like enzymes"/>
    <property type="match status" value="1"/>
</dbReference>
<dbReference type="Gene3D" id="1.10.3130.10">
    <property type="entry name" value="serine acetyltransferase, domain 1"/>
    <property type="match status" value="1"/>
</dbReference>
<dbReference type="STRING" id="3088.A0A383VTT5"/>
<dbReference type="GO" id="GO:0009001">
    <property type="term" value="F:serine O-acetyltransferase activity"/>
    <property type="evidence" value="ECO:0007669"/>
    <property type="project" value="UniProtKB-EC"/>
</dbReference>
<evidence type="ECO:0000313" key="10">
    <source>
        <dbReference type="Proteomes" id="UP000256970"/>
    </source>
</evidence>
<protein>
    <recommendedName>
        <fullName evidence="3">serine O-acetyltransferase</fullName>
        <ecNumber evidence="3">2.3.1.30</ecNumber>
    </recommendedName>
</protein>
<keyword evidence="6" id="KW-0012">Acyltransferase</keyword>
<dbReference type="InterPro" id="IPR045304">
    <property type="entry name" value="LbH_SAT"/>
</dbReference>
<feature type="compositionally biased region" description="Low complexity" evidence="7">
    <location>
        <begin position="543"/>
        <end position="563"/>
    </location>
</feature>
<feature type="compositionally biased region" description="Low complexity" evidence="7">
    <location>
        <begin position="465"/>
        <end position="512"/>
    </location>
</feature>
<dbReference type="PROSITE" id="PS00101">
    <property type="entry name" value="HEXAPEP_TRANSFERASES"/>
    <property type="match status" value="1"/>
</dbReference>
<dbReference type="CDD" id="cd03354">
    <property type="entry name" value="LbH_SAT"/>
    <property type="match status" value="1"/>
</dbReference>